<name>A0A5B7JQR7_PORTR</name>
<keyword evidence="3" id="KW-1185">Reference proteome</keyword>
<gene>
    <name evidence="2" type="ORF">E2C01_093793</name>
</gene>
<feature type="region of interest" description="Disordered" evidence="1">
    <location>
        <begin position="1"/>
        <end position="49"/>
    </location>
</feature>
<dbReference type="Proteomes" id="UP000324222">
    <property type="component" value="Unassembled WGS sequence"/>
</dbReference>
<dbReference type="AlphaFoldDB" id="A0A5B7JQR7"/>
<evidence type="ECO:0000313" key="2">
    <source>
        <dbReference type="EMBL" id="MPC98422.1"/>
    </source>
</evidence>
<feature type="compositionally biased region" description="Basic and acidic residues" evidence="1">
    <location>
        <begin position="19"/>
        <end position="28"/>
    </location>
</feature>
<evidence type="ECO:0000256" key="1">
    <source>
        <dbReference type="SAM" id="MobiDB-lite"/>
    </source>
</evidence>
<evidence type="ECO:0000313" key="3">
    <source>
        <dbReference type="Proteomes" id="UP000324222"/>
    </source>
</evidence>
<reference evidence="2 3" key="1">
    <citation type="submission" date="2019-05" db="EMBL/GenBank/DDBJ databases">
        <title>Another draft genome of Portunus trituberculatus and its Hox gene families provides insights of decapod evolution.</title>
        <authorList>
            <person name="Jeong J.-H."/>
            <person name="Song I."/>
            <person name="Kim S."/>
            <person name="Choi T."/>
            <person name="Kim D."/>
            <person name="Ryu S."/>
            <person name="Kim W."/>
        </authorList>
    </citation>
    <scope>NUCLEOTIDE SEQUENCE [LARGE SCALE GENOMIC DNA]</scope>
    <source>
        <tissue evidence="2">Muscle</tissue>
    </source>
</reference>
<dbReference type="EMBL" id="VSRR010114013">
    <property type="protein sequence ID" value="MPC98422.1"/>
    <property type="molecule type" value="Genomic_DNA"/>
</dbReference>
<proteinExistence type="predicted"/>
<sequence length="49" mass="5402">MSVPPASHLAASSGVGHRTQSDSRREHPPPVSRPSMQRSDRRPRFIKPG</sequence>
<protein>
    <submittedName>
        <fullName evidence="2">Uncharacterized protein</fullName>
    </submittedName>
</protein>
<accession>A0A5B7JQR7</accession>
<organism evidence="2 3">
    <name type="scientific">Portunus trituberculatus</name>
    <name type="common">Swimming crab</name>
    <name type="synonym">Neptunus trituberculatus</name>
    <dbReference type="NCBI Taxonomy" id="210409"/>
    <lineage>
        <taxon>Eukaryota</taxon>
        <taxon>Metazoa</taxon>
        <taxon>Ecdysozoa</taxon>
        <taxon>Arthropoda</taxon>
        <taxon>Crustacea</taxon>
        <taxon>Multicrustacea</taxon>
        <taxon>Malacostraca</taxon>
        <taxon>Eumalacostraca</taxon>
        <taxon>Eucarida</taxon>
        <taxon>Decapoda</taxon>
        <taxon>Pleocyemata</taxon>
        <taxon>Brachyura</taxon>
        <taxon>Eubrachyura</taxon>
        <taxon>Portunoidea</taxon>
        <taxon>Portunidae</taxon>
        <taxon>Portuninae</taxon>
        <taxon>Portunus</taxon>
    </lineage>
</organism>
<comment type="caution">
    <text evidence="2">The sequence shown here is derived from an EMBL/GenBank/DDBJ whole genome shotgun (WGS) entry which is preliminary data.</text>
</comment>